<evidence type="ECO:0000313" key="1">
    <source>
        <dbReference type="EMBL" id="KAF9651269.1"/>
    </source>
</evidence>
<reference evidence="1" key="2">
    <citation type="journal article" date="2020" name="Nat. Commun.">
        <title>Large-scale genome sequencing of mycorrhizal fungi provides insights into the early evolution of symbiotic traits.</title>
        <authorList>
            <person name="Miyauchi S."/>
            <person name="Kiss E."/>
            <person name="Kuo A."/>
            <person name="Drula E."/>
            <person name="Kohler A."/>
            <person name="Sanchez-Garcia M."/>
            <person name="Morin E."/>
            <person name="Andreopoulos B."/>
            <person name="Barry K.W."/>
            <person name="Bonito G."/>
            <person name="Buee M."/>
            <person name="Carver A."/>
            <person name="Chen C."/>
            <person name="Cichocki N."/>
            <person name="Clum A."/>
            <person name="Culley D."/>
            <person name="Crous P.W."/>
            <person name="Fauchery L."/>
            <person name="Girlanda M."/>
            <person name="Hayes R.D."/>
            <person name="Keri Z."/>
            <person name="LaButti K."/>
            <person name="Lipzen A."/>
            <person name="Lombard V."/>
            <person name="Magnuson J."/>
            <person name="Maillard F."/>
            <person name="Murat C."/>
            <person name="Nolan M."/>
            <person name="Ohm R.A."/>
            <person name="Pangilinan J."/>
            <person name="Pereira M.F."/>
            <person name="Perotto S."/>
            <person name="Peter M."/>
            <person name="Pfister S."/>
            <person name="Riley R."/>
            <person name="Sitrit Y."/>
            <person name="Stielow J.B."/>
            <person name="Szollosi G."/>
            <person name="Zifcakova L."/>
            <person name="Stursova M."/>
            <person name="Spatafora J.W."/>
            <person name="Tedersoo L."/>
            <person name="Vaario L.M."/>
            <person name="Yamada A."/>
            <person name="Yan M."/>
            <person name="Wang P."/>
            <person name="Xu J."/>
            <person name="Bruns T."/>
            <person name="Baldrian P."/>
            <person name="Vilgalys R."/>
            <person name="Dunand C."/>
            <person name="Henrissat B."/>
            <person name="Grigoriev I.V."/>
            <person name="Hibbett D."/>
            <person name="Nagy L.G."/>
            <person name="Martin F.M."/>
        </authorList>
    </citation>
    <scope>NUCLEOTIDE SEQUENCE</scope>
    <source>
        <strain evidence="1">P2</strain>
    </source>
</reference>
<proteinExistence type="predicted"/>
<organism evidence="1 2">
    <name type="scientific">Thelephora ganbajun</name>
    <name type="common">Ganba fungus</name>
    <dbReference type="NCBI Taxonomy" id="370292"/>
    <lineage>
        <taxon>Eukaryota</taxon>
        <taxon>Fungi</taxon>
        <taxon>Dikarya</taxon>
        <taxon>Basidiomycota</taxon>
        <taxon>Agaricomycotina</taxon>
        <taxon>Agaricomycetes</taxon>
        <taxon>Thelephorales</taxon>
        <taxon>Thelephoraceae</taxon>
        <taxon>Thelephora</taxon>
    </lineage>
</organism>
<sequence length="249" mass="26786">MATSVVKASPGVPRLHMYSHYRDMMSLSVPTKKPICARYQKGECNGLRCPYFHPKDLPTQPTPPKSTPTTTKQPAVPTLNPTKPPTEPTPKTPTSKPPQQPKNDRKSVSPAVVPERQGQKHSPATSRPTESQTPQDSVGSTHAPRQSRPPLLASGSQTKARTLNSDGPVIPHIKSSNGTPPPVATRPQTIVSCSVASSAIIQDNAELAPTQAIPSNPSTPGTSPSHKNKNRQKKVRYIHHLGCSDPLTR</sequence>
<name>A0ACB6ZP02_THEGA</name>
<protein>
    <submittedName>
        <fullName evidence="1">Uncharacterized protein</fullName>
    </submittedName>
</protein>
<accession>A0ACB6ZP02</accession>
<comment type="caution">
    <text evidence="1">The sequence shown here is derived from an EMBL/GenBank/DDBJ whole genome shotgun (WGS) entry which is preliminary data.</text>
</comment>
<keyword evidence="2" id="KW-1185">Reference proteome</keyword>
<dbReference type="Proteomes" id="UP000886501">
    <property type="component" value="Unassembled WGS sequence"/>
</dbReference>
<reference evidence="1" key="1">
    <citation type="submission" date="2019-10" db="EMBL/GenBank/DDBJ databases">
        <authorList>
            <consortium name="DOE Joint Genome Institute"/>
            <person name="Kuo A."/>
            <person name="Miyauchi S."/>
            <person name="Kiss E."/>
            <person name="Drula E."/>
            <person name="Kohler A."/>
            <person name="Sanchez-Garcia M."/>
            <person name="Andreopoulos B."/>
            <person name="Barry K.W."/>
            <person name="Bonito G."/>
            <person name="Buee M."/>
            <person name="Carver A."/>
            <person name="Chen C."/>
            <person name="Cichocki N."/>
            <person name="Clum A."/>
            <person name="Culley D."/>
            <person name="Crous P.W."/>
            <person name="Fauchery L."/>
            <person name="Girlanda M."/>
            <person name="Hayes R."/>
            <person name="Keri Z."/>
            <person name="Labutti K."/>
            <person name="Lipzen A."/>
            <person name="Lombard V."/>
            <person name="Magnuson J."/>
            <person name="Maillard F."/>
            <person name="Morin E."/>
            <person name="Murat C."/>
            <person name="Nolan M."/>
            <person name="Ohm R."/>
            <person name="Pangilinan J."/>
            <person name="Pereira M."/>
            <person name="Perotto S."/>
            <person name="Peter M."/>
            <person name="Riley R."/>
            <person name="Sitrit Y."/>
            <person name="Stielow B."/>
            <person name="Szollosi G."/>
            <person name="Zifcakova L."/>
            <person name="Stursova M."/>
            <person name="Spatafora J.W."/>
            <person name="Tedersoo L."/>
            <person name="Vaario L.-M."/>
            <person name="Yamada A."/>
            <person name="Yan M."/>
            <person name="Wang P."/>
            <person name="Xu J."/>
            <person name="Bruns T."/>
            <person name="Baldrian P."/>
            <person name="Vilgalys R."/>
            <person name="Henrissat B."/>
            <person name="Grigoriev I.V."/>
            <person name="Hibbett D."/>
            <person name="Nagy L.G."/>
            <person name="Martin F.M."/>
        </authorList>
    </citation>
    <scope>NUCLEOTIDE SEQUENCE</scope>
    <source>
        <strain evidence="1">P2</strain>
    </source>
</reference>
<evidence type="ECO:0000313" key="2">
    <source>
        <dbReference type="Proteomes" id="UP000886501"/>
    </source>
</evidence>
<gene>
    <name evidence="1" type="ORF">BDM02DRAFT_3139629</name>
</gene>
<dbReference type="EMBL" id="MU117977">
    <property type="protein sequence ID" value="KAF9651269.1"/>
    <property type="molecule type" value="Genomic_DNA"/>
</dbReference>